<proteinExistence type="predicted"/>
<dbReference type="PANTHER" id="PTHR21310">
    <property type="entry name" value="AMINOGLYCOSIDE PHOSPHOTRANSFERASE-RELATED-RELATED"/>
    <property type="match status" value="1"/>
</dbReference>
<accession>A0ABR0SQ63</accession>
<name>A0ABR0SQ63_9HYPO</name>
<evidence type="ECO:0000313" key="3">
    <source>
        <dbReference type="Proteomes" id="UP001338125"/>
    </source>
</evidence>
<dbReference type="Pfam" id="PF01636">
    <property type="entry name" value="APH"/>
    <property type="match status" value="1"/>
</dbReference>
<dbReference type="InterPro" id="IPR011009">
    <property type="entry name" value="Kinase-like_dom_sf"/>
</dbReference>
<feature type="domain" description="Aminoglycoside phosphotransferase" evidence="1">
    <location>
        <begin position="344"/>
        <end position="549"/>
    </location>
</feature>
<sequence>MDDRRTEVNKVLLLIQDTDLSHPAGPILESFIEEAFNPILAARYVKQRLLEDDPRLIVYDWVYIVESVATNGKPPPSLDSRARQSIMKRDGGKCCITGKVGSLRDPLVVVPILGVPLGWIANKIRLSLLPRIFDMLGVFFNSQYRDWWLSYVEELEFMSTHHTHWLVRQSAAKAFAQGLIRLDRLPQSMIEFEVNDVLLRGEEQETAFEVDGRFPLLGDHSRSGIATIDARFVGTHARFSKSIRLIQIAKTIAPEVLSQNSSISNELVKRRLSLKPQVLSERPPSSISFLSETFLTLWLLLPRKIRIVGYETLRKIGQRRYGLPDVAVQRLPFGLYLKYQGDAESHQNEFNALATVYRETSLPVPKPLDVLVGDQVTGDPFTSYLLMTRLPGLPLSSCHNLLSDHDFEHIANQMKDYMAQLRNIRNKVNTAIAICNTLGEACKDARIAGEKPVVPFVDEAAFNQVVRFSDDPARRGHKIVFTHADLNLRNILVDQYVRSDGIKGWKLTGIVDWEMACFLPEYWDYTKAMFEGFRWPRRYNNWVKRVFEAFDDYSKEYEVEKRSWESGDGV</sequence>
<dbReference type="CDD" id="cd05120">
    <property type="entry name" value="APH_ChoK_like"/>
    <property type="match status" value="1"/>
</dbReference>
<dbReference type="EMBL" id="JAVFKD010000010">
    <property type="protein sequence ID" value="KAK5994329.1"/>
    <property type="molecule type" value="Genomic_DNA"/>
</dbReference>
<evidence type="ECO:0000313" key="2">
    <source>
        <dbReference type="EMBL" id="KAK5994329.1"/>
    </source>
</evidence>
<dbReference type="Proteomes" id="UP001338125">
    <property type="component" value="Unassembled WGS sequence"/>
</dbReference>
<reference evidence="2 3" key="1">
    <citation type="submission" date="2024-01" db="EMBL/GenBank/DDBJ databases">
        <title>Complete genome of Cladobotryum mycophilum ATHUM6906.</title>
        <authorList>
            <person name="Christinaki A.C."/>
            <person name="Myridakis A.I."/>
            <person name="Kouvelis V.N."/>
        </authorList>
    </citation>
    <scope>NUCLEOTIDE SEQUENCE [LARGE SCALE GENOMIC DNA]</scope>
    <source>
        <strain evidence="2 3">ATHUM6906</strain>
    </source>
</reference>
<dbReference type="Gene3D" id="3.90.1200.10">
    <property type="match status" value="1"/>
</dbReference>
<dbReference type="InterPro" id="IPR002575">
    <property type="entry name" value="Aminoglycoside_PTrfase"/>
</dbReference>
<organism evidence="2 3">
    <name type="scientific">Cladobotryum mycophilum</name>
    <dbReference type="NCBI Taxonomy" id="491253"/>
    <lineage>
        <taxon>Eukaryota</taxon>
        <taxon>Fungi</taxon>
        <taxon>Dikarya</taxon>
        <taxon>Ascomycota</taxon>
        <taxon>Pezizomycotina</taxon>
        <taxon>Sordariomycetes</taxon>
        <taxon>Hypocreomycetidae</taxon>
        <taxon>Hypocreales</taxon>
        <taxon>Hypocreaceae</taxon>
        <taxon>Cladobotryum</taxon>
    </lineage>
</organism>
<comment type="caution">
    <text evidence="2">The sequence shown here is derived from an EMBL/GenBank/DDBJ whole genome shotgun (WGS) entry which is preliminary data.</text>
</comment>
<dbReference type="InterPro" id="IPR051678">
    <property type="entry name" value="AGP_Transferase"/>
</dbReference>
<keyword evidence="3" id="KW-1185">Reference proteome</keyword>
<protein>
    <recommendedName>
        <fullName evidence="1">Aminoglycoside phosphotransferase domain-containing protein</fullName>
    </recommendedName>
</protein>
<dbReference type="SUPFAM" id="SSF56112">
    <property type="entry name" value="Protein kinase-like (PK-like)"/>
    <property type="match status" value="1"/>
</dbReference>
<gene>
    <name evidence="2" type="ORF">PT974_04802</name>
</gene>
<evidence type="ECO:0000259" key="1">
    <source>
        <dbReference type="Pfam" id="PF01636"/>
    </source>
</evidence>
<dbReference type="PANTHER" id="PTHR21310:SF58">
    <property type="entry name" value="AMINOGLYCOSIDE PHOSPHOTRANSFERASE DOMAIN-CONTAINING PROTEIN"/>
    <property type="match status" value="1"/>
</dbReference>